<dbReference type="EMBL" id="HACG01018372">
    <property type="protein sequence ID" value="CEK65237.1"/>
    <property type="molecule type" value="Transcribed_RNA"/>
</dbReference>
<reference evidence="1" key="1">
    <citation type="submission" date="2014-12" db="EMBL/GenBank/DDBJ databases">
        <title>Insight into the proteome of Arion vulgaris.</title>
        <authorList>
            <person name="Aradska J."/>
            <person name="Bulat T."/>
            <person name="Smidak R."/>
            <person name="Sarate P."/>
            <person name="Gangsoo J."/>
            <person name="Sialana F."/>
            <person name="Bilban M."/>
            <person name="Lubec G."/>
        </authorList>
    </citation>
    <scope>NUCLEOTIDE SEQUENCE</scope>
    <source>
        <tissue evidence="1">Skin</tissue>
    </source>
</reference>
<gene>
    <name evidence="1" type="primary">ORF54373</name>
</gene>
<sequence>PWLHRDACMYLTVVIIHRFFLVNLNRIHPNQSFHMCEFISLFPCLREKMRNREREREGERKGERES</sequence>
<accession>A0A0B6ZA12</accession>
<dbReference type="AlphaFoldDB" id="A0A0B6ZA12"/>
<name>A0A0B6ZA12_9EUPU</name>
<evidence type="ECO:0000313" key="1">
    <source>
        <dbReference type="EMBL" id="CEK65237.1"/>
    </source>
</evidence>
<organism evidence="1">
    <name type="scientific">Arion vulgaris</name>
    <dbReference type="NCBI Taxonomy" id="1028688"/>
    <lineage>
        <taxon>Eukaryota</taxon>
        <taxon>Metazoa</taxon>
        <taxon>Spiralia</taxon>
        <taxon>Lophotrochozoa</taxon>
        <taxon>Mollusca</taxon>
        <taxon>Gastropoda</taxon>
        <taxon>Heterobranchia</taxon>
        <taxon>Euthyneura</taxon>
        <taxon>Panpulmonata</taxon>
        <taxon>Eupulmonata</taxon>
        <taxon>Stylommatophora</taxon>
        <taxon>Helicina</taxon>
        <taxon>Arionoidea</taxon>
        <taxon>Arionidae</taxon>
        <taxon>Arion</taxon>
    </lineage>
</organism>
<protein>
    <submittedName>
        <fullName evidence="1">Uncharacterized protein</fullName>
    </submittedName>
</protein>
<feature type="non-terminal residue" evidence="1">
    <location>
        <position position="1"/>
    </location>
</feature>
<proteinExistence type="predicted"/>